<dbReference type="EMBL" id="OX465083">
    <property type="protein sequence ID" value="CAI9294198.1"/>
    <property type="molecule type" value="Genomic_DNA"/>
</dbReference>
<evidence type="ECO:0000313" key="2">
    <source>
        <dbReference type="Proteomes" id="UP001177003"/>
    </source>
</evidence>
<organism evidence="1 2">
    <name type="scientific">Lactuca saligna</name>
    <name type="common">Willowleaf lettuce</name>
    <dbReference type="NCBI Taxonomy" id="75948"/>
    <lineage>
        <taxon>Eukaryota</taxon>
        <taxon>Viridiplantae</taxon>
        <taxon>Streptophyta</taxon>
        <taxon>Embryophyta</taxon>
        <taxon>Tracheophyta</taxon>
        <taxon>Spermatophyta</taxon>
        <taxon>Magnoliopsida</taxon>
        <taxon>eudicotyledons</taxon>
        <taxon>Gunneridae</taxon>
        <taxon>Pentapetalae</taxon>
        <taxon>asterids</taxon>
        <taxon>campanulids</taxon>
        <taxon>Asterales</taxon>
        <taxon>Asteraceae</taxon>
        <taxon>Cichorioideae</taxon>
        <taxon>Cichorieae</taxon>
        <taxon>Lactucinae</taxon>
        <taxon>Lactuca</taxon>
    </lineage>
</organism>
<dbReference type="AlphaFoldDB" id="A0AA35ZL38"/>
<sequence length="90" mass="10325">MHATKHNADLEDEKYLIKSCVSEINQYLMRLVETRDSLLTVSKDNVASISGKDKGKCILEDDANENLKITEEERIAMDKRDKELDDLQVL</sequence>
<keyword evidence="2" id="KW-1185">Reference proteome</keyword>
<evidence type="ECO:0000313" key="1">
    <source>
        <dbReference type="EMBL" id="CAI9294198.1"/>
    </source>
</evidence>
<accession>A0AA35ZL38</accession>
<name>A0AA35ZL38_LACSI</name>
<gene>
    <name evidence="1" type="ORF">LSALG_LOCUS33186</name>
</gene>
<reference evidence="1" key="1">
    <citation type="submission" date="2023-04" db="EMBL/GenBank/DDBJ databases">
        <authorList>
            <person name="Vijverberg K."/>
            <person name="Xiong W."/>
            <person name="Schranz E."/>
        </authorList>
    </citation>
    <scope>NUCLEOTIDE SEQUENCE</scope>
</reference>
<proteinExistence type="predicted"/>
<protein>
    <submittedName>
        <fullName evidence="1">Uncharacterized protein</fullName>
    </submittedName>
</protein>
<dbReference type="Proteomes" id="UP001177003">
    <property type="component" value="Chromosome 7"/>
</dbReference>